<proteinExistence type="predicted"/>
<dbReference type="InterPro" id="IPR029017">
    <property type="entry name" value="Enolase-like_N"/>
</dbReference>
<dbReference type="EC" id="4.2.1.6" evidence="4"/>
<keyword evidence="2 4" id="KW-0456">Lyase</keyword>
<dbReference type="PANTHER" id="PTHR48080">
    <property type="entry name" value="D-GALACTONATE DEHYDRATASE-RELATED"/>
    <property type="match status" value="1"/>
</dbReference>
<dbReference type="RefSeq" id="WP_093795689.1">
    <property type="nucleotide sequence ID" value="NZ_CP155571.1"/>
</dbReference>
<organism evidence="4 5">
    <name type="scientific">Sporomusa acidovorans (strain ATCC 49682 / DSM 3132 / Mol)</name>
    <dbReference type="NCBI Taxonomy" id="1123286"/>
    <lineage>
        <taxon>Bacteria</taxon>
        <taxon>Bacillati</taxon>
        <taxon>Bacillota</taxon>
        <taxon>Negativicutes</taxon>
        <taxon>Selenomonadales</taxon>
        <taxon>Sporomusaceae</taxon>
        <taxon>Sporomusa</taxon>
    </lineage>
</organism>
<evidence type="ECO:0000256" key="1">
    <source>
        <dbReference type="ARBA" id="ARBA00022723"/>
    </source>
</evidence>
<reference evidence="4" key="1">
    <citation type="submission" date="2024-05" db="EMBL/GenBank/DDBJ databases">
        <title>Isolation and characterization of Sporomusa carbonis sp. nov., a carboxydotrophic hydrogenogen in the genus of Sporomusa isolated from a charcoal burning pile.</title>
        <authorList>
            <person name="Boeer T."/>
            <person name="Rosenbaum F."/>
            <person name="Eysell L."/>
            <person name="Mueller V."/>
            <person name="Daniel R."/>
            <person name="Poehlein A."/>
        </authorList>
    </citation>
    <scope>NUCLEOTIDE SEQUENCE [LARGE SCALE GENOMIC DNA]</scope>
    <source>
        <strain evidence="4">DSM 3132</strain>
    </source>
</reference>
<protein>
    <submittedName>
        <fullName evidence="4">D-galactonate dehydratase</fullName>
        <ecNumber evidence="4">4.2.1.6</ecNumber>
    </submittedName>
</protein>
<evidence type="ECO:0000259" key="3">
    <source>
        <dbReference type="SMART" id="SM00922"/>
    </source>
</evidence>
<dbReference type="SMART" id="SM00922">
    <property type="entry name" value="MR_MLE"/>
    <property type="match status" value="1"/>
</dbReference>
<evidence type="ECO:0000256" key="2">
    <source>
        <dbReference type="ARBA" id="ARBA00023239"/>
    </source>
</evidence>
<dbReference type="InterPro" id="IPR029065">
    <property type="entry name" value="Enolase_C-like"/>
</dbReference>
<accession>A0ABZ3J6C0</accession>
<dbReference type="InterPro" id="IPR013341">
    <property type="entry name" value="Mandelate_racemase_N_dom"/>
</dbReference>
<dbReference type="Pfam" id="PF02746">
    <property type="entry name" value="MR_MLE_N"/>
    <property type="match status" value="1"/>
</dbReference>
<sequence length="404" mass="44462">MKIVSVDVMQVPSGNSGASRGTWCPVIVRVNTDEGISGFGEVGLAYGKGWRAGFGMVQDFAEVIIGEDPLNIEKIWEKIFRKTFWGMGGGTVVNAGISGIDIALWDIKGKAFNLPVWQLLGGKTNDNLRTYASQLQYNWGPNLTKEALIEPEEYAEVTRVAMAEGYDAIKVDPIILSNQPDGKGSWKITGPLEKKVIKTVYDRVAAMRKAGGDDLDIIIEHHSNTDTVAAIQIGKALEDLRIFYYEEPCHPLNPTSMLEVKNNVNIPIASGERIYTRFGYREFLENRSLHVIQPDICLCGGLTEAKKICDMAYTYDCAVQIHVCGSPISKAAALQIEAVIPNFIIHEHHQRALNPESRATCLYDYQPVNGKYKVPDRPGIGQELTPEAIAKSTIVTVASAKTYG</sequence>
<dbReference type="EMBL" id="CP155571">
    <property type="protein sequence ID" value="XFO73668.1"/>
    <property type="molecule type" value="Genomic_DNA"/>
</dbReference>
<gene>
    <name evidence="4" type="primary">dgoD_3</name>
    <name evidence="4" type="ORF">SPACI_037750</name>
</gene>
<dbReference type="GO" id="GO:0008869">
    <property type="term" value="F:galactonate dehydratase activity"/>
    <property type="evidence" value="ECO:0007669"/>
    <property type="project" value="UniProtKB-EC"/>
</dbReference>
<dbReference type="Gene3D" id="3.30.390.10">
    <property type="entry name" value="Enolase-like, N-terminal domain"/>
    <property type="match status" value="1"/>
</dbReference>
<dbReference type="Pfam" id="PF13378">
    <property type="entry name" value="MR_MLE_C"/>
    <property type="match status" value="1"/>
</dbReference>
<dbReference type="SUPFAM" id="SSF54826">
    <property type="entry name" value="Enolase N-terminal domain-like"/>
    <property type="match status" value="1"/>
</dbReference>
<dbReference type="InterPro" id="IPR034593">
    <property type="entry name" value="DgoD-like"/>
</dbReference>
<evidence type="ECO:0000313" key="5">
    <source>
        <dbReference type="Proteomes" id="UP000216052"/>
    </source>
</evidence>
<dbReference type="Gene3D" id="3.20.20.120">
    <property type="entry name" value="Enolase-like C-terminal domain"/>
    <property type="match status" value="1"/>
</dbReference>
<dbReference type="PANTHER" id="PTHR48080:SF2">
    <property type="entry name" value="D-GALACTONATE DEHYDRATASE"/>
    <property type="match status" value="1"/>
</dbReference>
<dbReference type="SUPFAM" id="SSF51604">
    <property type="entry name" value="Enolase C-terminal domain-like"/>
    <property type="match status" value="1"/>
</dbReference>
<dbReference type="Proteomes" id="UP000216052">
    <property type="component" value="Chromosome"/>
</dbReference>
<feature type="domain" description="Mandelate racemase/muconate lactonizing enzyme C-terminal" evidence="3">
    <location>
        <begin position="151"/>
        <end position="267"/>
    </location>
</feature>
<name>A0ABZ3J6C0_SPOA4</name>
<dbReference type="CDD" id="cd03316">
    <property type="entry name" value="MR_like"/>
    <property type="match status" value="1"/>
</dbReference>
<dbReference type="InterPro" id="IPR013342">
    <property type="entry name" value="Mandelate_racemase_C"/>
</dbReference>
<dbReference type="SFLD" id="SFLDG00179">
    <property type="entry name" value="mandelate_racemase"/>
    <property type="match status" value="1"/>
</dbReference>
<dbReference type="SFLD" id="SFLDS00001">
    <property type="entry name" value="Enolase"/>
    <property type="match status" value="1"/>
</dbReference>
<keyword evidence="5" id="KW-1185">Reference proteome</keyword>
<keyword evidence="1" id="KW-0479">Metal-binding</keyword>
<dbReference type="InterPro" id="IPR036849">
    <property type="entry name" value="Enolase-like_C_sf"/>
</dbReference>
<evidence type="ECO:0000313" key="4">
    <source>
        <dbReference type="EMBL" id="XFO73668.1"/>
    </source>
</evidence>